<dbReference type="Proteomes" id="UP001529510">
    <property type="component" value="Unassembled WGS sequence"/>
</dbReference>
<feature type="non-terminal residue" evidence="2">
    <location>
        <position position="1"/>
    </location>
</feature>
<protein>
    <submittedName>
        <fullName evidence="2">Uncharacterized protein</fullName>
    </submittedName>
</protein>
<evidence type="ECO:0000313" key="3">
    <source>
        <dbReference type="Proteomes" id="UP001529510"/>
    </source>
</evidence>
<name>A0ABD0QUY5_CIRMR</name>
<comment type="caution">
    <text evidence="2">The sequence shown here is derived from an EMBL/GenBank/DDBJ whole genome shotgun (WGS) entry which is preliminary data.</text>
</comment>
<feature type="compositionally biased region" description="Basic residues" evidence="1">
    <location>
        <begin position="46"/>
        <end position="55"/>
    </location>
</feature>
<gene>
    <name evidence="2" type="ORF">M9458_016679</name>
</gene>
<organism evidence="2 3">
    <name type="scientific">Cirrhinus mrigala</name>
    <name type="common">Mrigala</name>
    <dbReference type="NCBI Taxonomy" id="683832"/>
    <lineage>
        <taxon>Eukaryota</taxon>
        <taxon>Metazoa</taxon>
        <taxon>Chordata</taxon>
        <taxon>Craniata</taxon>
        <taxon>Vertebrata</taxon>
        <taxon>Euteleostomi</taxon>
        <taxon>Actinopterygii</taxon>
        <taxon>Neopterygii</taxon>
        <taxon>Teleostei</taxon>
        <taxon>Ostariophysi</taxon>
        <taxon>Cypriniformes</taxon>
        <taxon>Cyprinidae</taxon>
        <taxon>Labeoninae</taxon>
        <taxon>Labeonini</taxon>
        <taxon>Cirrhinus</taxon>
    </lineage>
</organism>
<feature type="non-terminal residue" evidence="2">
    <location>
        <position position="55"/>
    </location>
</feature>
<dbReference type="AlphaFoldDB" id="A0ABD0QUY5"/>
<feature type="region of interest" description="Disordered" evidence="1">
    <location>
        <begin position="33"/>
        <end position="55"/>
    </location>
</feature>
<dbReference type="EMBL" id="JAMKFB020000007">
    <property type="protein sequence ID" value="KAL0189580.1"/>
    <property type="molecule type" value="Genomic_DNA"/>
</dbReference>
<proteinExistence type="predicted"/>
<sequence>VLENYNKGKTALLSAAKIMVSPTEVDLNPETVFLDASNSPQPTPATHHRRNSSVR</sequence>
<accession>A0ABD0QUY5</accession>
<keyword evidence="3" id="KW-1185">Reference proteome</keyword>
<evidence type="ECO:0000313" key="2">
    <source>
        <dbReference type="EMBL" id="KAL0189580.1"/>
    </source>
</evidence>
<reference evidence="2 3" key="1">
    <citation type="submission" date="2024-05" db="EMBL/GenBank/DDBJ databases">
        <title>Genome sequencing and assembly of Indian major carp, Cirrhinus mrigala (Hamilton, 1822).</title>
        <authorList>
            <person name="Mohindra V."/>
            <person name="Chowdhury L.M."/>
            <person name="Lal K."/>
            <person name="Jena J.K."/>
        </authorList>
    </citation>
    <scope>NUCLEOTIDE SEQUENCE [LARGE SCALE GENOMIC DNA]</scope>
    <source>
        <strain evidence="2">CM1030</strain>
        <tissue evidence="2">Blood</tissue>
    </source>
</reference>
<evidence type="ECO:0000256" key="1">
    <source>
        <dbReference type="SAM" id="MobiDB-lite"/>
    </source>
</evidence>